<name>F0WGW7_9STRA</name>
<feature type="domain" description="Helicase ATP-binding" evidence="8">
    <location>
        <begin position="182"/>
        <end position="403"/>
    </location>
</feature>
<feature type="region of interest" description="Disordered" evidence="7">
    <location>
        <begin position="68"/>
        <end position="142"/>
    </location>
</feature>
<reference evidence="11" key="2">
    <citation type="submission" date="2011-02" db="EMBL/GenBank/DDBJ databases">
        <authorList>
            <person name="MacLean D."/>
        </authorList>
    </citation>
    <scope>NUCLEOTIDE SEQUENCE</scope>
</reference>
<dbReference type="InterPro" id="IPR014014">
    <property type="entry name" value="RNA_helicase_DEAD_Q_motif"/>
</dbReference>
<dbReference type="InterPro" id="IPR050079">
    <property type="entry name" value="DEAD_box_RNA_helicase"/>
</dbReference>
<dbReference type="PROSITE" id="PS51194">
    <property type="entry name" value="HELICASE_CTER"/>
    <property type="match status" value="1"/>
</dbReference>
<evidence type="ECO:0000256" key="1">
    <source>
        <dbReference type="ARBA" id="ARBA00022741"/>
    </source>
</evidence>
<gene>
    <name evidence="11" type="primary">AlNc14C95G5843</name>
    <name evidence="11" type="ORF">ALNC14_066250</name>
</gene>
<feature type="domain" description="DEAD-box RNA helicase Q" evidence="10">
    <location>
        <begin position="150"/>
        <end position="178"/>
    </location>
</feature>
<proteinExistence type="inferred from homology"/>
<dbReference type="HOGENOM" id="CLU_003041_13_0_1"/>
<reference evidence="11" key="1">
    <citation type="journal article" date="2011" name="PLoS Biol.">
        <title>Gene gain and loss during evolution of obligate parasitism in the white rust pathogen of Arabidopsis thaliana.</title>
        <authorList>
            <person name="Kemen E."/>
            <person name="Gardiner A."/>
            <person name="Schultz-Larsen T."/>
            <person name="Kemen A.C."/>
            <person name="Balmuth A.L."/>
            <person name="Robert-Seilaniantz A."/>
            <person name="Bailey K."/>
            <person name="Holub E."/>
            <person name="Studholme D.J."/>
            <person name="Maclean D."/>
            <person name="Jones J.D."/>
        </authorList>
    </citation>
    <scope>NUCLEOTIDE SEQUENCE</scope>
</reference>
<feature type="compositionally biased region" description="Polar residues" evidence="7">
    <location>
        <begin position="71"/>
        <end position="86"/>
    </location>
</feature>
<feature type="region of interest" description="Disordered" evidence="7">
    <location>
        <begin position="1"/>
        <end position="22"/>
    </location>
</feature>
<evidence type="ECO:0000259" key="9">
    <source>
        <dbReference type="PROSITE" id="PS51194"/>
    </source>
</evidence>
<protein>
    <submittedName>
        <fullName evidence="11">DEAD/DEAH box RNA helicase putative</fullName>
    </submittedName>
</protein>
<dbReference type="PROSITE" id="PS51195">
    <property type="entry name" value="Q_MOTIF"/>
    <property type="match status" value="1"/>
</dbReference>
<evidence type="ECO:0000256" key="2">
    <source>
        <dbReference type="ARBA" id="ARBA00022801"/>
    </source>
</evidence>
<feature type="short sequence motif" description="Q motif" evidence="5">
    <location>
        <begin position="150"/>
        <end position="178"/>
    </location>
</feature>
<keyword evidence="2 6" id="KW-0378">Hydrolase</keyword>
<dbReference type="CDD" id="cd17946">
    <property type="entry name" value="DEADc_DDX24"/>
    <property type="match status" value="1"/>
</dbReference>
<dbReference type="GO" id="GO:0003724">
    <property type="term" value="F:RNA helicase activity"/>
    <property type="evidence" value="ECO:0007669"/>
    <property type="project" value="InterPro"/>
</dbReference>
<evidence type="ECO:0000313" key="11">
    <source>
        <dbReference type="EMBL" id="CCA20482.1"/>
    </source>
</evidence>
<dbReference type="InterPro" id="IPR000629">
    <property type="entry name" value="RNA-helicase_DEAD-box_CS"/>
</dbReference>
<organism evidence="11">
    <name type="scientific">Albugo laibachii Nc14</name>
    <dbReference type="NCBI Taxonomy" id="890382"/>
    <lineage>
        <taxon>Eukaryota</taxon>
        <taxon>Sar</taxon>
        <taxon>Stramenopiles</taxon>
        <taxon>Oomycota</taxon>
        <taxon>Peronosporomycetes</taxon>
        <taxon>Albuginales</taxon>
        <taxon>Albuginaceae</taxon>
        <taxon>Albugo</taxon>
    </lineage>
</organism>
<evidence type="ECO:0000256" key="3">
    <source>
        <dbReference type="ARBA" id="ARBA00022806"/>
    </source>
</evidence>
<dbReference type="Pfam" id="PF00270">
    <property type="entry name" value="DEAD"/>
    <property type="match status" value="1"/>
</dbReference>
<dbReference type="AlphaFoldDB" id="F0WGW7"/>
<dbReference type="Pfam" id="PF00271">
    <property type="entry name" value="Helicase_C"/>
    <property type="match status" value="1"/>
</dbReference>
<evidence type="ECO:0000256" key="5">
    <source>
        <dbReference type="PROSITE-ProRule" id="PRU00552"/>
    </source>
</evidence>
<evidence type="ECO:0000256" key="4">
    <source>
        <dbReference type="ARBA" id="ARBA00022840"/>
    </source>
</evidence>
<dbReference type="GO" id="GO:0003676">
    <property type="term" value="F:nucleic acid binding"/>
    <property type="evidence" value="ECO:0007669"/>
    <property type="project" value="InterPro"/>
</dbReference>
<keyword evidence="1 6" id="KW-0547">Nucleotide-binding</keyword>
<keyword evidence="4 6" id="KW-0067">ATP-binding</keyword>
<dbReference type="CDD" id="cd18787">
    <property type="entry name" value="SF2_C_DEAD"/>
    <property type="match status" value="1"/>
</dbReference>
<accession>F0WGW7</accession>
<dbReference type="SUPFAM" id="SSF52540">
    <property type="entry name" value="P-loop containing nucleoside triphosphate hydrolases"/>
    <property type="match status" value="1"/>
</dbReference>
<dbReference type="PANTHER" id="PTHR47959">
    <property type="entry name" value="ATP-DEPENDENT RNA HELICASE RHLE-RELATED"/>
    <property type="match status" value="1"/>
</dbReference>
<comment type="similarity">
    <text evidence="6">Belongs to the DEAD box helicase family.</text>
</comment>
<sequence>MTELTPDSCTIPFKKGKKRKNGTPELREWKNLDLSDIQLEGFEDGCVFEIEELVDYHICSSNDRAAFKIDTPNSTDRPELNLTNNDAKPREDKAIPCEISRTETTTQASVKPKKAKKKKKKPRNALETEKDADSSPENEKKLPDLEQVCKNWEAFNLHHTILEALHDNKFLAPTVIQRKAIAAALIQREDVVGIASTGSGKTLAFGIPILQHFLNKTSGALKSHPGCKALIIAPTRELALQIQKHLKAMLKDGSIGISVLVGGMSLQKQERVLSYEPEIVIATPGRLWDIVQNGNKHFENLHLSLEFLVVDEADRMLQTGSYKDLEKLLKLINSKPASTKASRGGDSDAEDKKTLLREDAVNTRQFDLRGNKAQSRQTFLFSATMTGKCHNRKKQSKGKTNTLDMLHTVIQRVGFRKKPTIIDLSMHTRTSEALPQSPSQSKAQSSSLEVTLPEGLELCEYRVLETTRDNYLYYFLEQYPGRTIVFLNSINHVRQLHSLLELLELPVFSLHAEMQQRQRLKKLDQFKLHCQGILVATDVAARGLDIPNVDYVVHYHIAKTPEMFIHRSGRTARGTAKGFSISLVTTKETRYHSEICQFLKRPLGMAQFSFNHRFLHPIQERVRLANLVSRHDRMQGKAHSDKTWLTQMAAAADIEIDDDVIKGMNLKPASDPSSSQALVHKAKIRLKQLLKEPLRPIGSTRKFFTLHADMGASLTKDGEYRTRDASDDLQINTKEDHKRFRLK</sequence>
<evidence type="ECO:0000259" key="8">
    <source>
        <dbReference type="PROSITE" id="PS51192"/>
    </source>
</evidence>
<evidence type="ECO:0000256" key="6">
    <source>
        <dbReference type="RuleBase" id="RU000492"/>
    </source>
</evidence>
<dbReference type="SMART" id="SM00487">
    <property type="entry name" value="DEXDc"/>
    <property type="match status" value="1"/>
</dbReference>
<dbReference type="InterPro" id="IPR027417">
    <property type="entry name" value="P-loop_NTPase"/>
</dbReference>
<dbReference type="GO" id="GO:0016787">
    <property type="term" value="F:hydrolase activity"/>
    <property type="evidence" value="ECO:0007669"/>
    <property type="project" value="UniProtKB-KW"/>
</dbReference>
<feature type="compositionally biased region" description="Basic and acidic residues" evidence="7">
    <location>
        <begin position="124"/>
        <end position="142"/>
    </location>
</feature>
<dbReference type="GO" id="GO:0005829">
    <property type="term" value="C:cytosol"/>
    <property type="evidence" value="ECO:0007669"/>
    <property type="project" value="TreeGrafter"/>
</dbReference>
<dbReference type="PROSITE" id="PS00039">
    <property type="entry name" value="DEAD_ATP_HELICASE"/>
    <property type="match status" value="1"/>
</dbReference>
<dbReference type="GO" id="GO:0005524">
    <property type="term" value="F:ATP binding"/>
    <property type="evidence" value="ECO:0007669"/>
    <property type="project" value="UniProtKB-KW"/>
</dbReference>
<dbReference type="EMBL" id="FR824140">
    <property type="protein sequence ID" value="CCA20482.1"/>
    <property type="molecule type" value="Genomic_DNA"/>
</dbReference>
<dbReference type="Gene3D" id="3.40.50.300">
    <property type="entry name" value="P-loop containing nucleotide triphosphate hydrolases"/>
    <property type="match status" value="2"/>
</dbReference>
<evidence type="ECO:0000259" key="10">
    <source>
        <dbReference type="PROSITE" id="PS51195"/>
    </source>
</evidence>
<dbReference type="InterPro" id="IPR001650">
    <property type="entry name" value="Helicase_C-like"/>
</dbReference>
<evidence type="ECO:0000256" key="7">
    <source>
        <dbReference type="SAM" id="MobiDB-lite"/>
    </source>
</evidence>
<dbReference type="SMART" id="SM00490">
    <property type="entry name" value="HELICc"/>
    <property type="match status" value="1"/>
</dbReference>
<dbReference type="PANTHER" id="PTHR47959:SF1">
    <property type="entry name" value="ATP-DEPENDENT RNA HELICASE DBPA"/>
    <property type="match status" value="1"/>
</dbReference>
<feature type="compositionally biased region" description="Basic residues" evidence="7">
    <location>
        <begin position="111"/>
        <end position="123"/>
    </location>
</feature>
<dbReference type="PROSITE" id="PS51192">
    <property type="entry name" value="HELICASE_ATP_BIND_1"/>
    <property type="match status" value="1"/>
</dbReference>
<keyword evidence="3 6" id="KW-0347">Helicase</keyword>
<dbReference type="InterPro" id="IPR014001">
    <property type="entry name" value="Helicase_ATP-bd"/>
</dbReference>
<feature type="domain" description="Helicase C-terminal" evidence="9">
    <location>
        <begin position="467"/>
        <end position="616"/>
    </location>
</feature>
<dbReference type="InterPro" id="IPR011545">
    <property type="entry name" value="DEAD/DEAH_box_helicase_dom"/>
</dbReference>